<organism evidence="1 2">
    <name type="scientific">Hypocrea jecorina (strain ATCC 56765 / BCRC 32924 / NRRL 11460 / Rut C-30)</name>
    <name type="common">Trichoderma reesei</name>
    <dbReference type="NCBI Taxonomy" id="1344414"/>
    <lineage>
        <taxon>Eukaryota</taxon>
        <taxon>Fungi</taxon>
        <taxon>Dikarya</taxon>
        <taxon>Ascomycota</taxon>
        <taxon>Pezizomycotina</taxon>
        <taxon>Sordariomycetes</taxon>
        <taxon>Hypocreomycetidae</taxon>
        <taxon>Hypocreales</taxon>
        <taxon>Hypocreaceae</taxon>
        <taxon>Trichoderma</taxon>
    </lineage>
</organism>
<protein>
    <submittedName>
        <fullName evidence="1">Uncharacterized protein</fullName>
    </submittedName>
</protein>
<dbReference type="HOGENOM" id="CLU_2689577_0_0_1"/>
<sequence>MSRTRTSHQPANWAPAAVLHLPLRLPLHVHVPCTKWLYQVPEPQPVGGRRDKQVTLVGDSARIGLAWAWIWAEP</sequence>
<evidence type="ECO:0000313" key="1">
    <source>
        <dbReference type="EMBL" id="ETS04850.1"/>
    </source>
</evidence>
<name>A0A024SGY4_HYPJR</name>
<dbReference type="Proteomes" id="UP000024376">
    <property type="component" value="Unassembled WGS sequence"/>
</dbReference>
<gene>
    <name evidence="1" type="ORF">M419DRAFT_118049</name>
</gene>
<dbReference type="KEGG" id="trr:M419DRAFT_118049"/>
<reference evidence="2" key="1">
    <citation type="journal article" date="2013" name="Ind. Biotechnol.">
        <title>Comparative genomics analysis of Trichoderma reesei strains.</title>
        <authorList>
            <person name="Koike H."/>
            <person name="Aerts A."/>
            <person name="LaButti K."/>
            <person name="Grigoriev I.V."/>
            <person name="Baker S.E."/>
        </authorList>
    </citation>
    <scope>NUCLEOTIDE SEQUENCE [LARGE SCALE GENOMIC DNA]</scope>
    <source>
        <strain evidence="2">ATCC 56765 / BCRC 32924 / NRRL 11460 / Rut C-30</strain>
    </source>
</reference>
<accession>A0A024SGY4</accession>
<proteinExistence type="predicted"/>
<dbReference type="EMBL" id="KI911141">
    <property type="protein sequence ID" value="ETS04850.1"/>
    <property type="molecule type" value="Genomic_DNA"/>
</dbReference>
<evidence type="ECO:0000313" key="2">
    <source>
        <dbReference type="Proteomes" id="UP000024376"/>
    </source>
</evidence>
<dbReference type="AlphaFoldDB" id="A0A024SGY4"/>